<accession>A0A9W8URG1</accession>
<organism evidence="1 2">
    <name type="scientific">Akanthomyces muscarius</name>
    <name type="common">Entomopathogenic fungus</name>
    <name type="synonym">Lecanicillium muscarium</name>
    <dbReference type="NCBI Taxonomy" id="2231603"/>
    <lineage>
        <taxon>Eukaryota</taxon>
        <taxon>Fungi</taxon>
        <taxon>Dikarya</taxon>
        <taxon>Ascomycota</taxon>
        <taxon>Pezizomycotina</taxon>
        <taxon>Sordariomycetes</taxon>
        <taxon>Hypocreomycetidae</taxon>
        <taxon>Hypocreales</taxon>
        <taxon>Cordycipitaceae</taxon>
        <taxon>Akanthomyces</taxon>
    </lineage>
</organism>
<dbReference type="Proteomes" id="UP001144673">
    <property type="component" value="Chromosome 1"/>
</dbReference>
<dbReference type="RefSeq" id="XP_056058185.1">
    <property type="nucleotide sequence ID" value="XM_056202651.1"/>
</dbReference>
<sequence length="153" mass="17956">MRLQTSKPASRQTYKMEAFSLMYVVLHCTQALTSITMTIITDPQKIALDLVWDAQHELWQPAPDYRKARDIGLKALHKLEHPRHRANACLVLAKAHEGLRNWFIAVVYWKDCRDLYPAGFNKDMQSRLDICREYRDEQERRLNRSTPGKSNRS</sequence>
<name>A0A9W8URG1_AKAMU</name>
<dbReference type="AlphaFoldDB" id="A0A9W8URG1"/>
<evidence type="ECO:0000313" key="1">
    <source>
        <dbReference type="EMBL" id="KAJ4163270.1"/>
    </source>
</evidence>
<evidence type="ECO:0000313" key="2">
    <source>
        <dbReference type="Proteomes" id="UP001144673"/>
    </source>
</evidence>
<comment type="caution">
    <text evidence="1">The sequence shown here is derived from an EMBL/GenBank/DDBJ whole genome shotgun (WGS) entry which is preliminary data.</text>
</comment>
<dbReference type="GeneID" id="80892170"/>
<dbReference type="KEGG" id="amus:LMH87_005011"/>
<gene>
    <name evidence="1" type="ORF">LMH87_005011</name>
</gene>
<keyword evidence="2" id="KW-1185">Reference proteome</keyword>
<reference evidence="1" key="1">
    <citation type="journal article" date="2023" name="Access Microbiol">
        <title>De-novo genome assembly for Akanthomyces muscarius, a biocontrol agent of insect agricultural pests.</title>
        <authorList>
            <person name="Erdos Z."/>
            <person name="Studholme D.J."/>
            <person name="Raymond B."/>
            <person name="Sharma M."/>
        </authorList>
    </citation>
    <scope>NUCLEOTIDE SEQUENCE</scope>
    <source>
        <strain evidence="1">Ve6</strain>
    </source>
</reference>
<protein>
    <submittedName>
        <fullName evidence="1">Uncharacterized protein</fullName>
    </submittedName>
</protein>
<proteinExistence type="predicted"/>
<dbReference type="EMBL" id="JAJHUN010000001">
    <property type="protein sequence ID" value="KAJ4163270.1"/>
    <property type="molecule type" value="Genomic_DNA"/>
</dbReference>